<proteinExistence type="predicted"/>
<accession>A0AAV7DNC8</accession>
<protein>
    <submittedName>
        <fullName evidence="1">Uncharacterized protein</fullName>
    </submittedName>
</protein>
<keyword evidence="2" id="KW-1185">Reference proteome</keyword>
<organism evidence="1 2">
    <name type="scientific">Engystomops pustulosus</name>
    <name type="common">Tungara frog</name>
    <name type="synonym">Physalaemus pustulosus</name>
    <dbReference type="NCBI Taxonomy" id="76066"/>
    <lineage>
        <taxon>Eukaryota</taxon>
        <taxon>Metazoa</taxon>
        <taxon>Chordata</taxon>
        <taxon>Craniata</taxon>
        <taxon>Vertebrata</taxon>
        <taxon>Euteleostomi</taxon>
        <taxon>Amphibia</taxon>
        <taxon>Batrachia</taxon>
        <taxon>Anura</taxon>
        <taxon>Neobatrachia</taxon>
        <taxon>Hyloidea</taxon>
        <taxon>Leptodactylidae</taxon>
        <taxon>Leiuperinae</taxon>
        <taxon>Engystomops</taxon>
    </lineage>
</organism>
<sequence>MDKNNLREKKNTLGTTYFNHCLIIMRKMISVLIRSQFRISFFYGFVSLTYASACIHSANHPTCTCSLISKKGTTIFSIGRLKYLSYGYYCISH</sequence>
<evidence type="ECO:0000313" key="1">
    <source>
        <dbReference type="EMBL" id="KAG8597563.1"/>
    </source>
</evidence>
<evidence type="ECO:0000313" key="2">
    <source>
        <dbReference type="Proteomes" id="UP000824782"/>
    </source>
</evidence>
<dbReference type="Proteomes" id="UP000824782">
    <property type="component" value="Unassembled WGS sequence"/>
</dbReference>
<dbReference type="AlphaFoldDB" id="A0AAV7DNC8"/>
<comment type="caution">
    <text evidence="1">The sequence shown here is derived from an EMBL/GenBank/DDBJ whole genome shotgun (WGS) entry which is preliminary data.</text>
</comment>
<gene>
    <name evidence="1" type="ORF">GDO81_002324</name>
</gene>
<dbReference type="EMBL" id="WNYA01000001">
    <property type="protein sequence ID" value="KAG8597563.1"/>
    <property type="molecule type" value="Genomic_DNA"/>
</dbReference>
<reference evidence="1" key="1">
    <citation type="thesis" date="2020" institute="ProQuest LLC" country="789 East Eisenhower Parkway, Ann Arbor, MI, USA">
        <title>Comparative Genomics and Chromosome Evolution.</title>
        <authorList>
            <person name="Mudd A.B."/>
        </authorList>
    </citation>
    <scope>NUCLEOTIDE SEQUENCE</scope>
    <source>
        <strain evidence="1">237g6f4</strain>
        <tissue evidence="1">Blood</tissue>
    </source>
</reference>
<name>A0AAV7DNC8_ENGPU</name>